<feature type="transmembrane region" description="Helical" evidence="1">
    <location>
        <begin position="156"/>
        <end position="177"/>
    </location>
</feature>
<organism evidence="2 3">
    <name type="scientific">Sphingorhabdus lacus</name>
    <dbReference type="NCBI Taxonomy" id="392610"/>
    <lineage>
        <taxon>Bacteria</taxon>
        <taxon>Pseudomonadati</taxon>
        <taxon>Pseudomonadota</taxon>
        <taxon>Alphaproteobacteria</taxon>
        <taxon>Sphingomonadales</taxon>
        <taxon>Sphingomonadaceae</taxon>
        <taxon>Sphingorhabdus</taxon>
    </lineage>
</organism>
<reference evidence="3" key="1">
    <citation type="submission" date="2019-01" db="EMBL/GenBank/DDBJ databases">
        <title>Sphingorhabdus lacus sp.nov., isolated from an oligotrophic freshwater lake.</title>
        <authorList>
            <person name="Park M."/>
        </authorList>
    </citation>
    <scope>NUCLEOTIDE SEQUENCE [LARGE SCALE GENOMIC DNA]</scope>
    <source>
        <strain evidence="3">IMCC1753</strain>
    </source>
</reference>
<sequence>MDFMKLLKSLEELLYEVMVMLVFYPKTLWLTFRYPQRMMDYADTELGDVQSEQYIDTLSPPLFLMMCLAISHAIEVATLGKNGGLELPSFLSSTENLLAFRVLVFSVFPLMMALRLLYGLKIPLDRETLRAPFYAQCFVTAPLAMCFGITQSMRQVAVPNSHLIANILMLLALSWYLRQQAHWFRTKLHVGPLRSWAMAILMFFITSVLLVVTAAVLFAPYLT</sequence>
<proteinExistence type="predicted"/>
<feature type="transmembrane region" description="Helical" evidence="1">
    <location>
        <begin position="198"/>
        <end position="222"/>
    </location>
</feature>
<feature type="transmembrane region" description="Helical" evidence="1">
    <location>
        <begin position="100"/>
        <end position="120"/>
    </location>
</feature>
<dbReference type="OrthoDB" id="8820484at2"/>
<evidence type="ECO:0000256" key="1">
    <source>
        <dbReference type="SAM" id="Phobius"/>
    </source>
</evidence>
<keyword evidence="3" id="KW-1185">Reference proteome</keyword>
<dbReference type="RefSeq" id="WP_158901741.1">
    <property type="nucleotide sequence ID" value="NZ_CP035733.1"/>
</dbReference>
<protein>
    <recommendedName>
        <fullName evidence="4">Permease</fullName>
    </recommendedName>
</protein>
<dbReference type="EMBL" id="CP035733">
    <property type="protein sequence ID" value="QGY81502.1"/>
    <property type="molecule type" value="Genomic_DNA"/>
</dbReference>
<name>A0A6I6LGN6_9SPHN</name>
<feature type="transmembrane region" description="Helical" evidence="1">
    <location>
        <begin position="132"/>
        <end position="150"/>
    </location>
</feature>
<gene>
    <name evidence="2" type="ORF">EUU25_13315</name>
</gene>
<keyword evidence="1" id="KW-0812">Transmembrane</keyword>
<dbReference type="Proteomes" id="UP000428803">
    <property type="component" value="Chromosome"/>
</dbReference>
<feature type="transmembrane region" description="Helical" evidence="1">
    <location>
        <begin position="13"/>
        <end position="32"/>
    </location>
</feature>
<dbReference type="AlphaFoldDB" id="A0A6I6LGN6"/>
<evidence type="ECO:0000313" key="3">
    <source>
        <dbReference type="Proteomes" id="UP000428803"/>
    </source>
</evidence>
<evidence type="ECO:0008006" key="4">
    <source>
        <dbReference type="Google" id="ProtNLM"/>
    </source>
</evidence>
<dbReference type="KEGG" id="slaa:EUU25_13315"/>
<evidence type="ECO:0000313" key="2">
    <source>
        <dbReference type="EMBL" id="QGY81502.1"/>
    </source>
</evidence>
<keyword evidence="1" id="KW-0472">Membrane</keyword>
<keyword evidence="1" id="KW-1133">Transmembrane helix</keyword>
<accession>A0A6I6LGN6</accession>